<evidence type="ECO:0000313" key="2">
    <source>
        <dbReference type="Proteomes" id="UP001623384"/>
    </source>
</evidence>
<protein>
    <submittedName>
        <fullName evidence="1">Uncharacterized protein</fullName>
    </submittedName>
</protein>
<dbReference type="RefSeq" id="WP_406638190.1">
    <property type="nucleotide sequence ID" value="NZ_CP148033.1"/>
</dbReference>
<name>A0ABZ2R944_9MICC</name>
<dbReference type="EMBL" id="CP148033">
    <property type="protein sequence ID" value="WXK94932.1"/>
    <property type="molecule type" value="Genomic_DNA"/>
</dbReference>
<accession>A0ABZ2R944</accession>
<keyword evidence="2" id="KW-1185">Reference proteome</keyword>
<evidence type="ECO:0000313" key="1">
    <source>
        <dbReference type="EMBL" id="WXK94932.1"/>
    </source>
</evidence>
<reference evidence="1 2" key="1">
    <citation type="submission" date="2024-03" db="EMBL/GenBank/DDBJ databases">
        <title>Rhodococcus navarretei sp. nov. and Pseudarthrobacter quantumdoti sp. nov., two new species with the ability to biosynthesize Quantum Dots isolated from soil samples at Union Glacier, Antarctica.</title>
        <authorList>
            <person name="Vargas M."/>
        </authorList>
    </citation>
    <scope>NUCLEOTIDE SEQUENCE [LARGE SCALE GENOMIC DNA]</scope>
    <source>
        <strain evidence="1 2">RC-2-3</strain>
    </source>
</reference>
<dbReference type="Proteomes" id="UP001623384">
    <property type="component" value="Chromosome"/>
</dbReference>
<gene>
    <name evidence="1" type="ORF">WHH00_09080</name>
</gene>
<organism evidence="1 2">
    <name type="scientific">Pseudarthrobacter quantipunctorum</name>
    <dbReference type="NCBI Taxonomy" id="3128980"/>
    <lineage>
        <taxon>Bacteria</taxon>
        <taxon>Bacillati</taxon>
        <taxon>Actinomycetota</taxon>
        <taxon>Actinomycetes</taxon>
        <taxon>Micrococcales</taxon>
        <taxon>Micrococcaceae</taxon>
        <taxon>Pseudarthrobacter</taxon>
    </lineage>
</organism>
<proteinExistence type="predicted"/>
<sequence>MKRIIGIVLAGVCVLGTIAFFIVRSAEDEATADMLARAGRFAIPSDWKLTDEIVRSERFLCMSTNPCPSLPGNGMQGKS</sequence>